<reference evidence="2 3" key="1">
    <citation type="journal article" date="2023" name="Plants (Basel)">
        <title>Bridging the Gap: Combining Genomics and Transcriptomics Approaches to Understand Stylosanthes scabra, an Orphan Legume from the Brazilian Caatinga.</title>
        <authorList>
            <person name="Ferreira-Neto J.R.C."/>
            <person name="da Silva M.D."/>
            <person name="Binneck E."/>
            <person name="de Melo N.F."/>
            <person name="da Silva R.H."/>
            <person name="de Melo A.L.T.M."/>
            <person name="Pandolfi V."/>
            <person name="Bustamante F.O."/>
            <person name="Brasileiro-Vidal A.C."/>
            <person name="Benko-Iseppon A.M."/>
        </authorList>
    </citation>
    <scope>NUCLEOTIDE SEQUENCE [LARGE SCALE GENOMIC DNA]</scope>
    <source>
        <tissue evidence="2">Leaves</tissue>
    </source>
</reference>
<feature type="compositionally biased region" description="Low complexity" evidence="1">
    <location>
        <begin position="261"/>
        <end position="277"/>
    </location>
</feature>
<feature type="region of interest" description="Disordered" evidence="1">
    <location>
        <begin position="258"/>
        <end position="297"/>
    </location>
</feature>
<evidence type="ECO:0000256" key="1">
    <source>
        <dbReference type="SAM" id="MobiDB-lite"/>
    </source>
</evidence>
<evidence type="ECO:0000313" key="3">
    <source>
        <dbReference type="Proteomes" id="UP001341840"/>
    </source>
</evidence>
<proteinExistence type="predicted"/>
<feature type="region of interest" description="Disordered" evidence="1">
    <location>
        <begin position="199"/>
        <end position="229"/>
    </location>
</feature>
<organism evidence="2 3">
    <name type="scientific">Stylosanthes scabra</name>
    <dbReference type="NCBI Taxonomy" id="79078"/>
    <lineage>
        <taxon>Eukaryota</taxon>
        <taxon>Viridiplantae</taxon>
        <taxon>Streptophyta</taxon>
        <taxon>Embryophyta</taxon>
        <taxon>Tracheophyta</taxon>
        <taxon>Spermatophyta</taxon>
        <taxon>Magnoliopsida</taxon>
        <taxon>eudicotyledons</taxon>
        <taxon>Gunneridae</taxon>
        <taxon>Pentapetalae</taxon>
        <taxon>rosids</taxon>
        <taxon>fabids</taxon>
        <taxon>Fabales</taxon>
        <taxon>Fabaceae</taxon>
        <taxon>Papilionoideae</taxon>
        <taxon>50 kb inversion clade</taxon>
        <taxon>dalbergioids sensu lato</taxon>
        <taxon>Dalbergieae</taxon>
        <taxon>Pterocarpus clade</taxon>
        <taxon>Stylosanthes</taxon>
    </lineage>
</organism>
<dbReference type="EMBL" id="JASCZI010124278">
    <property type="protein sequence ID" value="MED6165876.1"/>
    <property type="molecule type" value="Genomic_DNA"/>
</dbReference>
<evidence type="ECO:0000313" key="2">
    <source>
        <dbReference type="EMBL" id="MED6165876.1"/>
    </source>
</evidence>
<sequence length="297" mass="34617">MLIERKVMHERVINFRGKRDTFQEHILMRGWEFMYDPVIPINMTLVRDFYANRNQKNQREVYMRGRKIPYFLGDIERVLHIPRLEGESEHKAVGEKYDNNKLDMDEVMLVISREGATWPEGMTVSLPGVMVFAMNEDPTKYKRQLLPFPMFITKWAEEAGIPTYSRDEIFNVPKAQQFFPYGIWKKDEEVKRDLAPPAFALVPPPAARTARTNTPASSHSSSSQPSRNEIMRALRRNERIMRRHEQLLLMLHPDIDTSQLQQISSPEVSEQQQQAASDSEEVDSSEEDESNEDSSEE</sequence>
<keyword evidence="3" id="KW-1185">Reference proteome</keyword>
<gene>
    <name evidence="2" type="ORF">PIB30_103801</name>
</gene>
<accession>A0ABU6UXN2</accession>
<feature type="compositionally biased region" description="Low complexity" evidence="1">
    <location>
        <begin position="199"/>
        <end position="226"/>
    </location>
</feature>
<name>A0ABU6UXN2_9FABA</name>
<protein>
    <submittedName>
        <fullName evidence="2">Uncharacterized protein</fullName>
    </submittedName>
</protein>
<comment type="caution">
    <text evidence="2">The sequence shown here is derived from an EMBL/GenBank/DDBJ whole genome shotgun (WGS) entry which is preliminary data.</text>
</comment>
<feature type="compositionally biased region" description="Acidic residues" evidence="1">
    <location>
        <begin position="278"/>
        <end position="297"/>
    </location>
</feature>
<dbReference type="Proteomes" id="UP001341840">
    <property type="component" value="Unassembled WGS sequence"/>
</dbReference>